<dbReference type="InterPro" id="IPR007111">
    <property type="entry name" value="NACHT_NTPase"/>
</dbReference>
<feature type="domain" description="NACHT" evidence="1">
    <location>
        <begin position="67"/>
        <end position="184"/>
    </location>
</feature>
<organism evidence="2">
    <name type="scientific">marine sediment metagenome</name>
    <dbReference type="NCBI Taxonomy" id="412755"/>
    <lineage>
        <taxon>unclassified sequences</taxon>
        <taxon>metagenomes</taxon>
        <taxon>ecological metagenomes</taxon>
    </lineage>
</organism>
<dbReference type="InterPro" id="IPR027417">
    <property type="entry name" value="P-loop_NTPase"/>
</dbReference>
<dbReference type="EMBL" id="BARS01020894">
    <property type="protein sequence ID" value="GAG12436.1"/>
    <property type="molecule type" value="Genomic_DNA"/>
</dbReference>
<dbReference type="PANTHER" id="PTHR46312">
    <property type="entry name" value="NACHT DOMAIN-CONTAINING PROTEIN"/>
    <property type="match status" value="1"/>
</dbReference>
<dbReference type="SUPFAM" id="SSF52540">
    <property type="entry name" value="P-loop containing nucleoside triphosphate hydrolases"/>
    <property type="match status" value="1"/>
</dbReference>
<comment type="caution">
    <text evidence="2">The sequence shown here is derived from an EMBL/GenBank/DDBJ whole genome shotgun (WGS) entry which is preliminary data.</text>
</comment>
<feature type="non-terminal residue" evidence="2">
    <location>
        <position position="273"/>
    </location>
</feature>
<protein>
    <recommendedName>
        <fullName evidence="1">NACHT domain-containing protein</fullName>
    </recommendedName>
</protein>
<dbReference type="Pfam" id="PF05729">
    <property type="entry name" value="NACHT"/>
    <property type="match status" value="1"/>
</dbReference>
<reference evidence="2" key="1">
    <citation type="journal article" date="2014" name="Front. Microbiol.">
        <title>High frequency of phylogenetically diverse reductive dehalogenase-homologous genes in deep subseafloor sedimentary metagenomes.</title>
        <authorList>
            <person name="Kawai M."/>
            <person name="Futagami T."/>
            <person name="Toyoda A."/>
            <person name="Takaki Y."/>
            <person name="Nishi S."/>
            <person name="Hori S."/>
            <person name="Arai W."/>
            <person name="Tsubouchi T."/>
            <person name="Morono Y."/>
            <person name="Uchiyama I."/>
            <person name="Ito T."/>
            <person name="Fujiyama A."/>
            <person name="Inagaki F."/>
            <person name="Takami H."/>
        </authorList>
    </citation>
    <scope>NUCLEOTIDE SEQUENCE</scope>
    <source>
        <strain evidence="2">Expedition CK06-06</strain>
    </source>
</reference>
<sequence length="273" mass="31708">ALLKRQEFKGKDMFTRSVEESFIDNSSNRTVKKYSKFKKKEDYQKEVALKEFEKYKNRIIELCRSDPKYIILGKPGSGKTTFLKFLVLQALDGKTEKKPIPIFITLKDFADANTSLIDFIVRQFSNCDFPDPVPFITKMLETGRCLVLLDGLDEVPQIHEEYVIKEIRELSDKYNKNQYVLSCRIAAYNHWFERFLDLELADFDKKQIKNFIGNWFGIGSKVANSCWDKLNENIHILELGNNPLLLTLLCIAFDQTLDFPGSRAELYKEGIDA</sequence>
<dbReference type="Gene3D" id="3.40.50.300">
    <property type="entry name" value="P-loop containing nucleotide triphosphate hydrolases"/>
    <property type="match status" value="1"/>
</dbReference>
<feature type="non-terminal residue" evidence="2">
    <location>
        <position position="1"/>
    </location>
</feature>
<accession>X0WIC9</accession>
<dbReference type="AlphaFoldDB" id="X0WIC9"/>
<proteinExistence type="predicted"/>
<evidence type="ECO:0000259" key="1">
    <source>
        <dbReference type="PROSITE" id="PS50837"/>
    </source>
</evidence>
<evidence type="ECO:0000313" key="2">
    <source>
        <dbReference type="EMBL" id="GAG12436.1"/>
    </source>
</evidence>
<gene>
    <name evidence="2" type="ORF">S01H1_33643</name>
</gene>
<dbReference type="PANTHER" id="PTHR46312:SF2">
    <property type="entry name" value="NUCLEOTIDE-BINDING OLIGOMERIZATION DOMAIN-CONTAINING PROTEIN 2-LIKE"/>
    <property type="match status" value="1"/>
</dbReference>
<name>X0WIC9_9ZZZZ</name>
<dbReference type="PROSITE" id="PS50837">
    <property type="entry name" value="NACHT"/>
    <property type="match status" value="1"/>
</dbReference>